<comment type="caution">
    <text evidence="1">The sequence shown here is derived from an EMBL/GenBank/DDBJ whole genome shotgun (WGS) entry which is preliminary data.</text>
</comment>
<accession>A0A8S3YP09</accession>
<evidence type="ECO:0000313" key="1">
    <source>
        <dbReference type="EMBL" id="CAG5116076.1"/>
    </source>
</evidence>
<sequence>EIIQCIVQRFIYDMQRESEISGGTTDDIKHHFERMRYEVMTHYKAKDESMIMAVDAVREIAKQ</sequence>
<dbReference type="AlphaFoldDB" id="A0A8S3YP09"/>
<dbReference type="Proteomes" id="UP000678393">
    <property type="component" value="Unassembled WGS sequence"/>
</dbReference>
<reference evidence="1" key="1">
    <citation type="submission" date="2021-04" db="EMBL/GenBank/DDBJ databases">
        <authorList>
            <consortium name="Molecular Ecology Group"/>
        </authorList>
    </citation>
    <scope>NUCLEOTIDE SEQUENCE</scope>
</reference>
<dbReference type="EMBL" id="CAJHNH020000207">
    <property type="protein sequence ID" value="CAG5116076.1"/>
    <property type="molecule type" value="Genomic_DNA"/>
</dbReference>
<proteinExistence type="predicted"/>
<name>A0A8S3YP09_9EUPU</name>
<evidence type="ECO:0000313" key="2">
    <source>
        <dbReference type="Proteomes" id="UP000678393"/>
    </source>
</evidence>
<feature type="non-terminal residue" evidence="1">
    <location>
        <position position="1"/>
    </location>
</feature>
<feature type="non-terminal residue" evidence="1">
    <location>
        <position position="63"/>
    </location>
</feature>
<keyword evidence="2" id="KW-1185">Reference proteome</keyword>
<protein>
    <submittedName>
        <fullName evidence="1">Uncharacterized protein</fullName>
    </submittedName>
</protein>
<organism evidence="1 2">
    <name type="scientific">Candidula unifasciata</name>
    <dbReference type="NCBI Taxonomy" id="100452"/>
    <lineage>
        <taxon>Eukaryota</taxon>
        <taxon>Metazoa</taxon>
        <taxon>Spiralia</taxon>
        <taxon>Lophotrochozoa</taxon>
        <taxon>Mollusca</taxon>
        <taxon>Gastropoda</taxon>
        <taxon>Heterobranchia</taxon>
        <taxon>Euthyneura</taxon>
        <taxon>Panpulmonata</taxon>
        <taxon>Eupulmonata</taxon>
        <taxon>Stylommatophora</taxon>
        <taxon>Helicina</taxon>
        <taxon>Helicoidea</taxon>
        <taxon>Geomitridae</taxon>
        <taxon>Candidula</taxon>
    </lineage>
</organism>
<gene>
    <name evidence="1" type="ORF">CUNI_LOCUS1634</name>
</gene>
<dbReference type="OrthoDB" id="2373987at2759"/>